<protein>
    <recommendedName>
        <fullName evidence="4">Alpha/beta hydrolase family protein</fullName>
    </recommendedName>
</protein>
<dbReference type="AlphaFoldDB" id="A0A1H0VUF5"/>
<evidence type="ECO:0000313" key="3">
    <source>
        <dbReference type="Proteomes" id="UP000199651"/>
    </source>
</evidence>
<feature type="chain" id="PRO_5039430733" description="Alpha/beta hydrolase family protein" evidence="1">
    <location>
        <begin position="20"/>
        <end position="454"/>
    </location>
</feature>
<dbReference type="RefSeq" id="WP_228770268.1">
    <property type="nucleotide sequence ID" value="NZ_FNDV01000004.1"/>
</dbReference>
<reference evidence="3" key="1">
    <citation type="submission" date="2016-10" db="EMBL/GenBank/DDBJ databases">
        <authorList>
            <person name="Varghese N."/>
            <person name="Submissions S."/>
        </authorList>
    </citation>
    <scope>NUCLEOTIDE SEQUENCE [LARGE SCALE GENOMIC DNA]</scope>
    <source>
        <strain evidence="3">IBRC-M 10655</strain>
    </source>
</reference>
<evidence type="ECO:0000313" key="2">
    <source>
        <dbReference type="EMBL" id="SDP81838.1"/>
    </source>
</evidence>
<feature type="signal peptide" evidence="1">
    <location>
        <begin position="1"/>
        <end position="19"/>
    </location>
</feature>
<keyword evidence="1" id="KW-0732">Signal</keyword>
<gene>
    <name evidence="2" type="ORF">SAMN05192558_115112</name>
</gene>
<sequence>MYAASLVTALVVGMSPVGMSPIPAPLPTVACPAELPANTTCHGGQDSTGAFYSIAIPSNWNGTLVLHAHGGPDLGAPTQDRSVGDLTRWSVMVREGYAWAGSSYRRGGYGTRMAVRDTENVRQLFTSAFGEPDVTILHGQSWGGNIAAKAAELHDYDGVLLTNGVLAGGSRGYDYRVDLRVVYQYYCANHPRPSEPQYPLWTGLRKDSTMTGSGLRARLQECTGIESPSQLRTPLQQRNLSDILAVTKLPERTLSSHLSFATFTFRDIVHNRLGGRNPFGNRGVQYAGSHDDAALNRGVERFQADPSAVRDLSYDSDLTGRVTEPVLTMHAVNDPTAFVEHESAYRASVAGDNLVQTFTTESEHSALSDSGYASAISALSTWVRTGQRPTPASVAESCSAFDRTYATGCFFDPRFTPGSYDSRVYPRPGGTHWPALTWSQAAAWSHIPGVGITG</sequence>
<dbReference type="EMBL" id="FNJB01000015">
    <property type="protein sequence ID" value="SDP81838.1"/>
    <property type="molecule type" value="Genomic_DNA"/>
</dbReference>
<dbReference type="SUPFAM" id="SSF53474">
    <property type="entry name" value="alpha/beta-Hydrolases"/>
    <property type="match status" value="1"/>
</dbReference>
<evidence type="ECO:0000256" key="1">
    <source>
        <dbReference type="SAM" id="SignalP"/>
    </source>
</evidence>
<dbReference type="STRING" id="504798.SAMN05421871_104463"/>
<dbReference type="Proteomes" id="UP000199651">
    <property type="component" value="Unassembled WGS sequence"/>
</dbReference>
<proteinExistence type="predicted"/>
<evidence type="ECO:0008006" key="4">
    <source>
        <dbReference type="Google" id="ProtNLM"/>
    </source>
</evidence>
<dbReference type="Gene3D" id="3.40.50.1820">
    <property type="entry name" value="alpha/beta hydrolase"/>
    <property type="match status" value="1"/>
</dbReference>
<organism evidence="2 3">
    <name type="scientific">Actinokineospora alba</name>
    <dbReference type="NCBI Taxonomy" id="504798"/>
    <lineage>
        <taxon>Bacteria</taxon>
        <taxon>Bacillati</taxon>
        <taxon>Actinomycetota</taxon>
        <taxon>Actinomycetes</taxon>
        <taxon>Pseudonocardiales</taxon>
        <taxon>Pseudonocardiaceae</taxon>
        <taxon>Actinokineospora</taxon>
    </lineage>
</organism>
<name>A0A1H0VUF5_9PSEU</name>
<dbReference type="InterPro" id="IPR029058">
    <property type="entry name" value="AB_hydrolase_fold"/>
</dbReference>
<keyword evidence="3" id="KW-1185">Reference proteome</keyword>
<accession>A0A1H0VUF5</accession>